<dbReference type="InterPro" id="IPR049552">
    <property type="entry name" value="PKS_DH_N"/>
</dbReference>
<dbReference type="InterPro" id="IPR057326">
    <property type="entry name" value="KR_dom"/>
</dbReference>
<comment type="caution">
    <text evidence="17">The sequence shown here is derived from an EMBL/GenBank/DDBJ whole genome shotgun (WGS) entry which is preliminary data.</text>
</comment>
<dbReference type="SMART" id="SM00825">
    <property type="entry name" value="PKS_KS"/>
    <property type="match status" value="3"/>
</dbReference>
<feature type="domain" description="Ketosynthase family 3 (KS3)" evidence="15">
    <location>
        <begin position="2684"/>
        <end position="3108"/>
    </location>
</feature>
<comment type="pathway">
    <text evidence="9">Antibiotic biosynthesis; erythromycin biosynthesis.</text>
</comment>
<evidence type="ECO:0000256" key="7">
    <source>
        <dbReference type="ARBA" id="ARBA00052442"/>
    </source>
</evidence>
<dbReference type="InterPro" id="IPR050091">
    <property type="entry name" value="PKS_NRPS_Biosynth_Enz"/>
</dbReference>
<dbReference type="EC" id="2.3.1.94" evidence="11"/>
<dbReference type="SUPFAM" id="SSF51735">
    <property type="entry name" value="NAD(P)-binding Rossmann-fold domains"/>
    <property type="match status" value="4"/>
</dbReference>
<dbReference type="Pfam" id="PF02801">
    <property type="entry name" value="Ketoacyl-synt_C"/>
    <property type="match status" value="3"/>
</dbReference>
<dbReference type="GO" id="GO:0006633">
    <property type="term" value="P:fatty acid biosynthetic process"/>
    <property type="evidence" value="ECO:0007669"/>
    <property type="project" value="InterPro"/>
</dbReference>
<organism evidence="17 18">
    <name type="scientific">Saccharothrix violaceirubra</name>
    <dbReference type="NCBI Taxonomy" id="413306"/>
    <lineage>
        <taxon>Bacteria</taxon>
        <taxon>Bacillati</taxon>
        <taxon>Actinomycetota</taxon>
        <taxon>Actinomycetes</taxon>
        <taxon>Pseudonocardiales</taxon>
        <taxon>Pseudonocardiaceae</taxon>
        <taxon>Saccharothrix</taxon>
    </lineage>
</organism>
<reference evidence="17 18" key="1">
    <citation type="submission" date="2020-08" db="EMBL/GenBank/DDBJ databases">
        <title>Sequencing the genomes of 1000 actinobacteria strains.</title>
        <authorList>
            <person name="Klenk H.-P."/>
        </authorList>
    </citation>
    <scope>NUCLEOTIDE SEQUENCE [LARGE SCALE GENOMIC DNA]</scope>
    <source>
        <strain evidence="17 18">DSM 45084</strain>
    </source>
</reference>
<dbReference type="PANTHER" id="PTHR43775:SF51">
    <property type="entry name" value="INACTIVE PHENOLPHTHIOCEROL SYNTHESIS POLYKETIDE SYNTHASE TYPE I PKS1-RELATED"/>
    <property type="match status" value="1"/>
</dbReference>
<feature type="domain" description="Carrier" evidence="14">
    <location>
        <begin position="902"/>
        <end position="977"/>
    </location>
</feature>
<dbReference type="InterPro" id="IPR016039">
    <property type="entry name" value="Thiolase-like"/>
</dbReference>
<dbReference type="Gene3D" id="1.10.1200.10">
    <property type="entry name" value="ACP-like"/>
    <property type="match status" value="3"/>
</dbReference>
<evidence type="ECO:0000256" key="9">
    <source>
        <dbReference type="ARBA" id="ARBA00060622"/>
    </source>
</evidence>
<feature type="domain" description="Carrier" evidence="14">
    <location>
        <begin position="2591"/>
        <end position="2666"/>
    </location>
</feature>
<dbReference type="CDD" id="cd08956">
    <property type="entry name" value="KR_3_FAS_SDR_x"/>
    <property type="match status" value="2"/>
</dbReference>
<dbReference type="Proteomes" id="UP000542674">
    <property type="component" value="Unassembled WGS sequence"/>
</dbReference>
<dbReference type="PROSITE" id="PS50075">
    <property type="entry name" value="CARRIER"/>
    <property type="match status" value="3"/>
</dbReference>
<keyword evidence="2" id="KW-0597">Phosphoprotein</keyword>
<dbReference type="GO" id="GO:0047879">
    <property type="term" value="F:erythronolide synthase activity"/>
    <property type="evidence" value="ECO:0007669"/>
    <property type="project" value="UniProtKB-EC"/>
</dbReference>
<dbReference type="SMART" id="SM00822">
    <property type="entry name" value="PKS_KR"/>
    <property type="match status" value="2"/>
</dbReference>
<dbReference type="InterPro" id="IPR006162">
    <property type="entry name" value="Ppantetheine_attach_site"/>
</dbReference>
<evidence type="ECO:0000259" key="15">
    <source>
        <dbReference type="PROSITE" id="PS52004"/>
    </source>
</evidence>
<dbReference type="InterPro" id="IPR018201">
    <property type="entry name" value="Ketoacyl_synth_AS"/>
</dbReference>
<feature type="region of interest" description="N-terminal hotdog fold" evidence="12">
    <location>
        <begin position="1894"/>
        <end position="2014"/>
    </location>
</feature>
<feature type="active site" description="Proton acceptor; for dehydratase activity" evidence="12">
    <location>
        <position position="1926"/>
    </location>
</feature>
<dbReference type="FunFam" id="3.40.366.10:FF:000002">
    <property type="entry name" value="Probable polyketide synthase 2"/>
    <property type="match status" value="1"/>
</dbReference>
<dbReference type="Pfam" id="PF21089">
    <property type="entry name" value="PKS_DH_N"/>
    <property type="match status" value="2"/>
</dbReference>
<dbReference type="SUPFAM" id="SSF47336">
    <property type="entry name" value="ACP-like"/>
    <property type="match status" value="3"/>
</dbReference>
<dbReference type="FunFam" id="1.10.1200.10:FF:000007">
    <property type="entry name" value="Probable polyketide synthase pks17"/>
    <property type="match status" value="2"/>
</dbReference>
<dbReference type="PANTHER" id="PTHR43775">
    <property type="entry name" value="FATTY ACID SYNTHASE"/>
    <property type="match status" value="1"/>
</dbReference>
<keyword evidence="18" id="KW-1185">Reference proteome</keyword>
<dbReference type="PROSITE" id="PS00606">
    <property type="entry name" value="KS3_1"/>
    <property type="match status" value="2"/>
</dbReference>
<feature type="region of interest" description="C-terminal hotdog fold" evidence="12">
    <location>
        <begin position="2025"/>
        <end position="2165"/>
    </location>
</feature>
<dbReference type="InterPro" id="IPR020841">
    <property type="entry name" value="PKS_Beta-ketoAc_synthase_dom"/>
</dbReference>
<feature type="active site" description="Proton donor; for dehydratase activity" evidence="12">
    <location>
        <position position="2086"/>
    </location>
</feature>
<accession>A0A7W7T4A3</accession>
<dbReference type="PROSITE" id="PS52019">
    <property type="entry name" value="PKS_MFAS_DH"/>
    <property type="match status" value="2"/>
</dbReference>
<dbReference type="RefSeq" id="WP_184670233.1">
    <property type="nucleotide sequence ID" value="NZ_BAABAI010000026.1"/>
</dbReference>
<dbReference type="Pfam" id="PF00109">
    <property type="entry name" value="ketoacyl-synt"/>
    <property type="match status" value="3"/>
</dbReference>
<dbReference type="SUPFAM" id="SSF52151">
    <property type="entry name" value="FabD/lysophospholipase-like"/>
    <property type="match status" value="3"/>
</dbReference>
<evidence type="ECO:0000256" key="11">
    <source>
        <dbReference type="ARBA" id="ARBA00066981"/>
    </source>
</evidence>
<dbReference type="Pfam" id="PF00698">
    <property type="entry name" value="Acyl_transf_1"/>
    <property type="match status" value="3"/>
</dbReference>
<comment type="catalytic activity">
    <reaction evidence="7">
        <text>6 (S)-methylmalonyl-CoA + propanoyl-CoA + 6 NADPH + 12 H(+) = 6-deoxyerythronolide B + 6 CO2 + 6 NADP(+) + 7 CoA + H2O</text>
        <dbReference type="Rhea" id="RHEA:23068"/>
        <dbReference type="ChEBI" id="CHEBI:15377"/>
        <dbReference type="ChEBI" id="CHEBI:15378"/>
        <dbReference type="ChEBI" id="CHEBI:16089"/>
        <dbReference type="ChEBI" id="CHEBI:16526"/>
        <dbReference type="ChEBI" id="CHEBI:57287"/>
        <dbReference type="ChEBI" id="CHEBI:57327"/>
        <dbReference type="ChEBI" id="CHEBI:57392"/>
        <dbReference type="ChEBI" id="CHEBI:57783"/>
        <dbReference type="ChEBI" id="CHEBI:58349"/>
        <dbReference type="EC" id="2.3.1.94"/>
    </reaction>
</comment>
<evidence type="ECO:0000256" key="1">
    <source>
        <dbReference type="ARBA" id="ARBA00022450"/>
    </source>
</evidence>
<dbReference type="Gene3D" id="3.30.70.3290">
    <property type="match status" value="3"/>
</dbReference>
<feature type="domain" description="PKS/mFAS DH" evidence="16">
    <location>
        <begin position="1894"/>
        <end position="2165"/>
    </location>
</feature>
<gene>
    <name evidence="17" type="ORF">F4559_003669</name>
</gene>
<dbReference type="SMART" id="SM00823">
    <property type="entry name" value="PKS_PP"/>
    <property type="match status" value="3"/>
</dbReference>
<evidence type="ECO:0000259" key="14">
    <source>
        <dbReference type="PROSITE" id="PS50075"/>
    </source>
</evidence>
<dbReference type="Gene3D" id="3.40.47.10">
    <property type="match status" value="3"/>
</dbReference>
<proteinExistence type="predicted"/>
<dbReference type="Pfam" id="PF00550">
    <property type="entry name" value="PP-binding"/>
    <property type="match status" value="3"/>
</dbReference>
<evidence type="ECO:0000313" key="17">
    <source>
        <dbReference type="EMBL" id="MBB4966310.1"/>
    </source>
</evidence>
<dbReference type="SUPFAM" id="SSF53901">
    <property type="entry name" value="Thiolase-like"/>
    <property type="match status" value="3"/>
</dbReference>
<dbReference type="InterPro" id="IPR055123">
    <property type="entry name" value="SpnB-like_Rossmann"/>
</dbReference>
<evidence type="ECO:0000256" key="6">
    <source>
        <dbReference type="ARBA" id="ARBA00023315"/>
    </source>
</evidence>
<dbReference type="InterPro" id="IPR016035">
    <property type="entry name" value="Acyl_Trfase/lysoPLipase"/>
</dbReference>
<dbReference type="InterPro" id="IPR036291">
    <property type="entry name" value="NAD(P)-bd_dom_sf"/>
</dbReference>
<dbReference type="Pfam" id="PF08659">
    <property type="entry name" value="KR"/>
    <property type="match status" value="2"/>
</dbReference>
<dbReference type="InterPro" id="IPR016036">
    <property type="entry name" value="Malonyl_transacylase_ACP-bd"/>
</dbReference>
<feature type="domain" description="PKS/mFAS DH" evidence="16">
    <location>
        <begin position="3572"/>
        <end position="3833"/>
    </location>
</feature>
<dbReference type="SUPFAM" id="SSF55048">
    <property type="entry name" value="Probable ACP-binding domain of malonyl-CoA ACP transacylase"/>
    <property type="match status" value="3"/>
</dbReference>
<dbReference type="InterPro" id="IPR014030">
    <property type="entry name" value="Ketoacyl_synth_N"/>
</dbReference>
<dbReference type="InterPro" id="IPR020806">
    <property type="entry name" value="PKS_PP-bd"/>
</dbReference>
<dbReference type="InterPro" id="IPR036736">
    <property type="entry name" value="ACP-like_sf"/>
</dbReference>
<feature type="region of interest" description="C-terminal hotdog fold" evidence="12">
    <location>
        <begin position="3701"/>
        <end position="3833"/>
    </location>
</feature>
<dbReference type="FunFam" id="3.40.47.10:FF:000019">
    <property type="entry name" value="Polyketide synthase type I"/>
    <property type="match status" value="2"/>
</dbReference>
<dbReference type="InterPro" id="IPR014031">
    <property type="entry name" value="Ketoacyl_synth_C"/>
</dbReference>
<feature type="active site" description="Proton donor; for dehydratase activity" evidence="12">
    <location>
        <position position="3758"/>
    </location>
</feature>
<dbReference type="SMART" id="SM01294">
    <property type="entry name" value="PKS_PP_betabranch"/>
    <property type="match status" value="2"/>
</dbReference>
<keyword evidence="5" id="KW-0511">Multifunctional enzyme</keyword>
<evidence type="ECO:0000313" key="18">
    <source>
        <dbReference type="Proteomes" id="UP000542674"/>
    </source>
</evidence>
<dbReference type="PROSITE" id="PS52004">
    <property type="entry name" value="KS3_2"/>
    <property type="match status" value="3"/>
</dbReference>
<dbReference type="CDD" id="cd00833">
    <property type="entry name" value="PKS"/>
    <property type="match status" value="3"/>
</dbReference>
<feature type="domain" description="Carrier" evidence="14">
    <location>
        <begin position="4254"/>
        <end position="4332"/>
    </location>
</feature>
<evidence type="ECO:0000256" key="10">
    <source>
        <dbReference type="ARBA" id="ARBA00063272"/>
    </source>
</evidence>
<dbReference type="EMBL" id="JACHJS010000001">
    <property type="protein sequence ID" value="MBB4966310.1"/>
    <property type="molecule type" value="Genomic_DNA"/>
</dbReference>
<feature type="active site" description="Proton acceptor; for dehydratase activity" evidence="12">
    <location>
        <position position="3604"/>
    </location>
</feature>
<feature type="compositionally biased region" description="Low complexity" evidence="13">
    <location>
        <begin position="1430"/>
        <end position="1441"/>
    </location>
</feature>
<dbReference type="InterPro" id="IPR032821">
    <property type="entry name" value="PKS_assoc"/>
</dbReference>
<dbReference type="InterPro" id="IPR009081">
    <property type="entry name" value="PP-bd_ACP"/>
</dbReference>
<feature type="region of interest" description="Disordered" evidence="13">
    <location>
        <begin position="1410"/>
        <end position="1441"/>
    </location>
</feature>
<evidence type="ECO:0000256" key="4">
    <source>
        <dbReference type="ARBA" id="ARBA00022737"/>
    </source>
</evidence>
<dbReference type="InterPro" id="IPR001227">
    <property type="entry name" value="Ac_transferase_dom_sf"/>
</dbReference>
<dbReference type="InterPro" id="IPR014043">
    <property type="entry name" value="Acyl_transferase_dom"/>
</dbReference>
<dbReference type="Pfam" id="PF22953">
    <property type="entry name" value="SpnB_Rossmann"/>
    <property type="match status" value="2"/>
</dbReference>
<feature type="domain" description="Ketosynthase family 3 (KS3)" evidence="15">
    <location>
        <begin position="10"/>
        <end position="416"/>
    </location>
</feature>
<dbReference type="SMART" id="SM00826">
    <property type="entry name" value="PKS_DH"/>
    <property type="match status" value="2"/>
</dbReference>
<feature type="domain" description="Ketosynthase family 3 (KS3)" evidence="15">
    <location>
        <begin position="989"/>
        <end position="1411"/>
    </location>
</feature>
<name>A0A7W7T4A3_9PSEU</name>
<dbReference type="InterPro" id="IPR049551">
    <property type="entry name" value="PKS_DH_C"/>
</dbReference>
<feature type="region of interest" description="N-terminal hotdog fold" evidence="12">
    <location>
        <begin position="3572"/>
        <end position="3691"/>
    </location>
</feature>
<evidence type="ECO:0000256" key="12">
    <source>
        <dbReference type="PROSITE-ProRule" id="PRU01363"/>
    </source>
</evidence>
<evidence type="ECO:0000256" key="8">
    <source>
        <dbReference type="ARBA" id="ARBA00060158"/>
    </source>
</evidence>
<keyword evidence="4" id="KW-0677">Repeat</keyword>
<evidence type="ECO:0000256" key="5">
    <source>
        <dbReference type="ARBA" id="ARBA00023268"/>
    </source>
</evidence>
<dbReference type="Gene3D" id="3.40.50.720">
    <property type="entry name" value="NAD(P)-binding Rossmann-like Domain"/>
    <property type="match status" value="2"/>
</dbReference>
<dbReference type="InterPro" id="IPR042104">
    <property type="entry name" value="PKS_dehydratase_sf"/>
</dbReference>
<comment type="function">
    <text evidence="8">Involved in the biosynthesis of antibiotic erythromycin via the biosynthesis of its aglycone precursor, 6-deoxyerythronolide B (6-dEB).</text>
</comment>
<dbReference type="GO" id="GO:0031177">
    <property type="term" value="F:phosphopantetheine binding"/>
    <property type="evidence" value="ECO:0007669"/>
    <property type="project" value="InterPro"/>
</dbReference>
<sequence>MADDMGGGYADAVAIIGMAVRAPGADGLAGFWDVVRAGVGTITEAPAGRGGARWGGFLDAPGEFDAGFFGISPREAAVMDPQQRLVLEAAWTALEDAGVVPADLVDSRTGVFVGTLRDDYAQLTYRQGANAVTQHTMTGLSRGLIANRLSYFLGVRGASLAVDTAQSSSLVAVHLAAESVRSGESTVALAAGVNLNLLSEAGLAGERFGALSPDGRCYTFDARANGFVRGEGVGVVVLKPLAAALADGDRVHAVILGSAVNSDGPTPGLTVPGRDAQEAVLRAAYRRAGVEPDEVQYVELHGTGTPVGDPIEAAALGAVFGDRADRLHVGSVKTNIGHLEGAAGIVGLIKTALGIRHRELPPSLNFATPNPAIPLDELNLTVRTEHGAWPHPDRLLVAGVSSFGMGGANVHVVLAEPPAAAAATRTGGSDAAEATADTSPVAVTSAIEAADAPEVALTAEGGVGTGAPAVPLVVSGRSAEALRAQASALKDFVAADPSLTPADVGRSLVTTRTTFEHRGVVVAADHDTLVAGLDALAAGRGVTEVVEESPLGFVFTGQGAQRVGMGLALSEAFEVYAAAYDEVCAHFDASVRHAIDTGEGLDETVNTQPALFAVEVALFRLLESWGVRPDFVAGHSIGELAAAHVAGVLSLADACTVVAARGRLMQDLPSGGAMLAVEATEDEVAPLLSDRVALAAVNGPRAVVLSGDEDAVLAAQSTMEGRRTRRLTVGKAFHSPHMDPMLDDFRAVFAGVTLNPPTVTPVSTVTGAVTDRWTDPEYWVAQVREPVRFHQAALTLVDLGVRTVLELGPDGVLSALMGGVGAKAIPLLRKGKDEPHTARLALGQAFARGVDVDWSTFHAGARRVELPTYAFQREHHWIAEAGHVPDRPAAPAVPRPRPARDENVADLVTGQIAAVLDYPAHRTVEARLPFKDLGFDSLLSVELRDRLARALGRELPSGLLFDYPTPAALIAHLSDGETVEDDAGVSFADEPIAIVGMACRYPGGVASPEDLWRLVGEGGDAISAFPVDRGWAEDLFDADPERSGRSYVREGGFLPDVGRFDAGFFGISPREATAMDPQQRVLLETAWEAVERAGLDPSSLAGTRTGVFVGATVGDYGPRMHEAPDSVEGHVLTGAAPSVMSGRIAYQLGLLGPAITVDTACSSSLVALHLAVQSLRQGESSLAIAGGVTVMATPGMFLEFSRQHGLAADARCKSFSADADGTAWSEGVGLLVVERLSDARRNGHRVLAVVRGSAVNQDGASNGLTAPNGPSQRRVIRQALANAGLAPTDVDVVEAHGTGTSLGDPIEAEALLATYGQDRDRPLLLGSLKSNIGHAQAAAGVGGVIKMVQAMRHGVVPRTLHVAEPTPKVAWSSGKVELVTEDTPWPGDGTRRAAVSSFGISGTNAHVVVEQGDPEPVPSAGTPSVERTDPALPASGSADASSGAVMSFVDGGDPSSVEGTGAVPWFLSAADERGLRELAARVRDQVPADARPEDVGFSLATTRAALPHRAAVVGPDHAAGLTALAEGRTAPTVLTGSPTAGRTAFLFTGQGAQRNGMGRELYEAHEVFRRALDEVAEALDPYLATPLLDVMFGDGDEVHRTEFAQPALFAYEVALFRLAGHHGVVPDLLAGHSVGEIAAAHVAGVVDLHDAARLVAARGRLMQSARAGGAMVAIEATEDEVDLAPGVSLAAVNGPTSVVLAGDHDAVHALAEDWRARGRRVRALKVSHAFHSAHMDGILDEFGAIAATMDLRDPVIPVVSTLTGEPADLTDPGHWVRQLRGTVRFGAAVTELARRGARLFVEIGPDAVLTALAAEAGEDTRAVALSRAGKSEVDGFAAGLAAAAVAGATVDPAVLYPDARRVDLPTYPFGGARHWIGGQSASGARDAGVDPAGHPLLGAVVDLADRGEVVLTGSVSARTHPWLADHRVGGVVLLPATAFLDFAVAAGDRVGADHVADLVLEAPLVLPERGAVRVQVAVAAPDANDVRSFTIHSRTDGGWTRHASGYLAPGGGSGEPIGEWPPAGAEAVSVDDLYPRLADLGYDYGPVFQGVRALWRAGDEVFAEVALPDEQHAAAGRFGLHPALLDAVLHPVVLDAADPAKPGEIRLPFSWQGFTLQASGATGLRVRVSPAGPDSVSLTVADPTGAPVATLETLSLRAVAKDKLGGARTDTLHALDWPEITTTSGDPDVEVVRLSSSDGHTPEKAREATKDVLDLVRRRLADDDARTLALVTTRAVALPGEDVLDLTHAPVWGLARTVQSEHPGRVVLVDVDSADADVTAALATGEPQVAVRDGKVRAPRLARVAAADRTVRLDPDGTVLVTGGTAGLGALFARHLVTAHGSRHLLLASRRGDAAPGVADLVAELTEAGASVSVAAVDVGDRDAVAGLLASVPADRPLTAIVHAAGVLDDGTVETLTPEQVDTVLRPKVDAAWHLHELAGDKLAAFVLFSSVSGVAGMAGQANYAAANTYLDALAAHRRAHGLAATSLAWGLWDGTVGMGGTLAAADLARWSRLGVVPITPAVGVRLFDAALSAAAQVVLAELEPGRIAGDPPAVLRGLVTGRGQRRAAASGSGSSWATTTAGLPADQRPAAVLTLVRGLVASALGHASADDVDPARAFKDLGFDSLAGVELRNRLAAETGLRLTATAVFDHPSPLALAEHLTGLVSDKGTGAVTVKATRAATDEPIAIVGMACRYPGGVRSPEDLWRLVADGVDAVSGFPVNRGWDVEGLYHPDPEHLGTSYTREGGFLHDADLFDREFFGISPREATATDPQQRLLLETAWETFENAAIDPATLRGSNTGVFVGVMYDDYASRLAAVPDEYEGFLLAGNTSSVISGRLAYVYGLQGPAVTVDTACSSSLVALHLAAQALRSGESDLVLAGGVTVMAGPSTFVEFSRQRGLSPDGRCKSFSASANGTGWSEGVGLLLVERLSDAQRNGHPVLAVLRGSAVNSDGASNGLTAPNGPAQERVILQALANAGLRPSDVDAVEAHGTGTTLGDPIEAQALLATYGGERAEPLWLGSLKSNIGHAQAAAGVGGVIKVIESIRHGVLPRTLHVDEPSPHVDWESGAVSLLTDARDWPAVDRPRRAAVSSFGISGTNAHVIIEQPPAPRPEPARTGSPVGASAWPVSAKDEDSLRAQARRLLDFLAEAPDRDPADVAFSLAAKPALDVRAVVVGADPLPGLAALADGGPHPSVVRGGGGRRGKVAFLFPGQGSQRLGMGRELHASSPVFAAALDEVCAHLDPLLDLPLKDVLFAPPDSANSALLDQTAYTQTALFAVEVALFRLVESLGVTPDFLLGHSVGEVVAAHVAGVLDLADASALVAARGRLMQAARENGAMVALEAAEDETRESIAGYGDAVAVAGLNGPRSTVVSGDLDVIAEVEAEWRRRGRKTKRLPVSHAFHSPHMDEVLDEFRVAIAGLDFRSPRVPVVSNVTGGLADDRVLAPDYWARHIREAVRFVDGVRLLAAEGVTEWLELGPDGVLTALAQQAVEVGSAAPALRTGRSEPETVLAALAGLATRGVPVDWRALSPQARRIDLPTYAFRRGRYWLDEPAGVGDAAAFGLGATGHPLLGAAVELAGDGGVVLTGRLSPRSHPWLLDHRVAGEALVPGTAFLELAARAAEQVGCDLVEDLTVSAPLFLRGEVQVQVTVAAPGEDGRRALAVHSRSGTGSWVPNATGVVGSGGDVGEDLTAWPPAGEEIDLAGVYDRLAERQYQYGPVFQGLRRVWRAEDAVYAEVSSPVDTAGFLLHPALLDAALHTVLPGVVTQDAPAVLPFAWSGARVHASGAGALRVRLTTGDRVSLTVADATGAPVATVDELVLRPLTGEALRDVVEGLHAVRWVPVAVSSADGGPVEYLTVPQPAGDRPEAVRAVIAAVLADVRTWLADERSAGSKLVVLIEDAADEDPFVAGVRGLLRSAITEHPGRLAIVDVDAGSRDLVAAAVATGEPQLRIREGRVTAPRLASVTAPAGAADAARFGDGTVVVTGASGALGAIAARHLVTVHGVRDLLLLSRRGIDAPGAAELRDELVALGAAVDVAAVDVADRDGLAAVFAGRRVTGVVHTAGVLDDGVLAGLTPDRLDKVLRPKVDGAWNLHELAGDVSAFVLYSSVAGLLGTAGQANYAAGNAFLDALAGHRRSLGLAATSLAWGLWAQEGALGGHLADVDVRRLARSGLRPLDPADAMRLFDVALGLDDAVLAVTHLDLSGLADRDDVPGVLRGLVRTPVRRRAAESAVVPEDLGSRLASLPAAERRRVLVDLIRAQVAAVLGHGDPAGVDADRAFTELGFDSLTAMELRNQLNAATGLRLAATLVFDHPTPAALATYVEEHVAASAPDPLAAELDRLERALRSAPLDERAAARLRALLDTHEAAHDGPADREDLEAASDEELFALVDDLDSTGPWS</sequence>
<comment type="subunit">
    <text evidence="10">Homodimer. Erythronolide synthase is composed of EryAI, EryAII and EryAIII multimodular (2 modules) polypeptides each coding for a functional synthase subunit which participates in 2 of the six FAS-like elongation steps required for formation of the polyketide. Module 1, 2, 3, 4, 5, and 6 participating in biosynthesis steps 1, 2, 3, 4, 5, and 6, respectively.</text>
</comment>
<dbReference type="Pfam" id="PF16197">
    <property type="entry name" value="KAsynt_C_assoc"/>
    <property type="match status" value="3"/>
</dbReference>
<dbReference type="InterPro" id="IPR013968">
    <property type="entry name" value="PKS_KR"/>
</dbReference>
<dbReference type="InterPro" id="IPR049900">
    <property type="entry name" value="PKS_mFAS_DH"/>
</dbReference>
<evidence type="ECO:0000256" key="3">
    <source>
        <dbReference type="ARBA" id="ARBA00022679"/>
    </source>
</evidence>
<dbReference type="InterPro" id="IPR020807">
    <property type="entry name" value="PKS_DH"/>
</dbReference>
<protein>
    <recommendedName>
        <fullName evidence="11">6-deoxyerythronolide-B synthase</fullName>
        <ecNumber evidence="11">2.3.1.94</ecNumber>
    </recommendedName>
</protein>
<feature type="region of interest" description="Disordered" evidence="13">
    <location>
        <begin position="3109"/>
        <end position="3132"/>
    </location>
</feature>
<keyword evidence="3 17" id="KW-0808">Transferase</keyword>
<evidence type="ECO:0000256" key="2">
    <source>
        <dbReference type="ARBA" id="ARBA00022553"/>
    </source>
</evidence>
<dbReference type="Gene3D" id="3.10.129.110">
    <property type="entry name" value="Polyketide synthase dehydratase"/>
    <property type="match status" value="2"/>
</dbReference>
<keyword evidence="6" id="KW-0012">Acyltransferase</keyword>
<dbReference type="Pfam" id="PF14765">
    <property type="entry name" value="PS-DH"/>
    <property type="match status" value="2"/>
</dbReference>
<evidence type="ECO:0000259" key="16">
    <source>
        <dbReference type="PROSITE" id="PS52019"/>
    </source>
</evidence>
<dbReference type="PROSITE" id="PS00012">
    <property type="entry name" value="PHOSPHOPANTETHEINE"/>
    <property type="match status" value="3"/>
</dbReference>
<keyword evidence="1" id="KW-0596">Phosphopantetheine</keyword>
<dbReference type="SMART" id="SM00827">
    <property type="entry name" value="PKS_AT"/>
    <property type="match status" value="3"/>
</dbReference>
<dbReference type="Gene3D" id="3.40.366.10">
    <property type="entry name" value="Malonyl-Coenzyme A Acyl Carrier Protein, domain 2"/>
    <property type="match status" value="3"/>
</dbReference>
<evidence type="ECO:0000256" key="13">
    <source>
        <dbReference type="SAM" id="MobiDB-lite"/>
    </source>
</evidence>
<dbReference type="GO" id="GO:0004315">
    <property type="term" value="F:3-oxoacyl-[acyl-carrier-protein] synthase activity"/>
    <property type="evidence" value="ECO:0007669"/>
    <property type="project" value="InterPro"/>
</dbReference>
<dbReference type="GO" id="GO:0004312">
    <property type="term" value="F:fatty acid synthase activity"/>
    <property type="evidence" value="ECO:0007669"/>
    <property type="project" value="TreeGrafter"/>
</dbReference>